<accession>A0AAQ3N589</accession>
<sequence length="163" mass="18971">MCFQTIIALVHYNGRVVNDELLSSRFVSEVSRYLEVNNFMEVKALKQTILNLFIASNGKSYTVDLCYRCPAKTNELKISYRTVMIEDDDDVKFVIGYAKKYEPHVQLEVMAFIREYIETSTDVIWDHLEKQLSDSLNIDQKRVLLYQTKPVHQCIPVLPARNS</sequence>
<gene>
    <name evidence="1" type="ORF">V8G54_023377</name>
</gene>
<organism evidence="1 2">
    <name type="scientific">Vigna mungo</name>
    <name type="common">Black gram</name>
    <name type="synonym">Phaseolus mungo</name>
    <dbReference type="NCBI Taxonomy" id="3915"/>
    <lineage>
        <taxon>Eukaryota</taxon>
        <taxon>Viridiplantae</taxon>
        <taxon>Streptophyta</taxon>
        <taxon>Embryophyta</taxon>
        <taxon>Tracheophyta</taxon>
        <taxon>Spermatophyta</taxon>
        <taxon>Magnoliopsida</taxon>
        <taxon>eudicotyledons</taxon>
        <taxon>Gunneridae</taxon>
        <taxon>Pentapetalae</taxon>
        <taxon>rosids</taxon>
        <taxon>fabids</taxon>
        <taxon>Fabales</taxon>
        <taxon>Fabaceae</taxon>
        <taxon>Papilionoideae</taxon>
        <taxon>50 kb inversion clade</taxon>
        <taxon>NPAAA clade</taxon>
        <taxon>indigoferoid/millettioid clade</taxon>
        <taxon>Phaseoleae</taxon>
        <taxon>Vigna</taxon>
    </lineage>
</organism>
<proteinExistence type="predicted"/>
<protein>
    <submittedName>
        <fullName evidence="1">Uncharacterized protein</fullName>
    </submittedName>
</protein>
<dbReference type="AlphaFoldDB" id="A0AAQ3N589"/>
<evidence type="ECO:0000313" key="1">
    <source>
        <dbReference type="EMBL" id="WVZ02571.1"/>
    </source>
</evidence>
<evidence type="ECO:0000313" key="2">
    <source>
        <dbReference type="Proteomes" id="UP001374535"/>
    </source>
</evidence>
<keyword evidence="2" id="KW-1185">Reference proteome</keyword>
<name>A0AAQ3N589_VIGMU</name>
<reference evidence="1 2" key="1">
    <citation type="journal article" date="2023" name="Life. Sci Alliance">
        <title>Evolutionary insights into 3D genome organization and epigenetic landscape of Vigna mungo.</title>
        <authorList>
            <person name="Junaid A."/>
            <person name="Singh B."/>
            <person name="Bhatia S."/>
        </authorList>
    </citation>
    <scope>NUCLEOTIDE SEQUENCE [LARGE SCALE GENOMIC DNA]</scope>
    <source>
        <strain evidence="1">Urdbean</strain>
    </source>
</reference>
<dbReference type="Proteomes" id="UP001374535">
    <property type="component" value="Chromosome 7"/>
</dbReference>
<dbReference type="EMBL" id="CP144694">
    <property type="protein sequence ID" value="WVZ02571.1"/>
    <property type="molecule type" value="Genomic_DNA"/>
</dbReference>